<dbReference type="PANTHER" id="PTHR13288:SF8">
    <property type="entry name" value="SPLICING FACTOR 45"/>
    <property type="match status" value="1"/>
</dbReference>
<comment type="subunit">
    <text evidence="7">Associates with the spliceosome.</text>
</comment>
<dbReference type="PIRSF" id="PIRSF031066">
    <property type="entry name" value="Splicing_factor_SPF45"/>
    <property type="match status" value="1"/>
</dbReference>
<dbReference type="InterPro" id="IPR003954">
    <property type="entry name" value="RRM_euk-type"/>
</dbReference>
<evidence type="ECO:0000256" key="2">
    <source>
        <dbReference type="ARBA" id="ARBA00005987"/>
    </source>
</evidence>
<keyword evidence="6 7" id="KW-0539">Nucleus</keyword>
<dbReference type="PROSITE" id="PS50102">
    <property type="entry name" value="RRM"/>
    <property type="match status" value="1"/>
</dbReference>
<keyword evidence="7" id="KW-0747">Spliceosome</keyword>
<feature type="domain" description="RRM" evidence="8">
    <location>
        <begin position="276"/>
        <end position="360"/>
    </location>
</feature>
<dbReference type="InterPro" id="IPR040052">
    <property type="entry name" value="RBM17"/>
</dbReference>
<dbReference type="InterPro" id="IPR000467">
    <property type="entry name" value="G_patch_dom"/>
</dbReference>
<protein>
    <recommendedName>
        <fullName evidence="7">Splicing factor 45</fullName>
    </recommendedName>
    <alternativeName>
        <fullName evidence="7">RNA-binding motif protein 17</fullName>
    </alternativeName>
</protein>
<comment type="subcellular location">
    <subcellularLocation>
        <location evidence="1 7">Nucleus</location>
    </subcellularLocation>
</comment>
<evidence type="ECO:0000259" key="8">
    <source>
        <dbReference type="PROSITE" id="PS50102"/>
    </source>
</evidence>
<dbReference type="InterPro" id="IPR035979">
    <property type="entry name" value="RBD_domain_sf"/>
</dbReference>
<dbReference type="PROSITE" id="PS50174">
    <property type="entry name" value="G_PATCH"/>
    <property type="match status" value="1"/>
</dbReference>
<dbReference type="GO" id="GO:0000380">
    <property type="term" value="P:alternative mRNA splicing, via spliceosome"/>
    <property type="evidence" value="ECO:0007669"/>
    <property type="project" value="TreeGrafter"/>
</dbReference>
<organism evidence="10 11">
    <name type="scientific">Acrobeloides nanus</name>
    <dbReference type="NCBI Taxonomy" id="290746"/>
    <lineage>
        <taxon>Eukaryota</taxon>
        <taxon>Metazoa</taxon>
        <taxon>Ecdysozoa</taxon>
        <taxon>Nematoda</taxon>
        <taxon>Chromadorea</taxon>
        <taxon>Rhabditida</taxon>
        <taxon>Tylenchina</taxon>
        <taxon>Cephalobomorpha</taxon>
        <taxon>Cephaloboidea</taxon>
        <taxon>Cephalobidae</taxon>
        <taxon>Acrobeloides</taxon>
    </lineage>
</organism>
<comment type="similarity">
    <text evidence="2">Belongs to the RRM half pint family.</text>
</comment>
<evidence type="ECO:0000256" key="1">
    <source>
        <dbReference type="ARBA" id="ARBA00004123"/>
    </source>
</evidence>
<dbReference type="SMART" id="SM00443">
    <property type="entry name" value="G_patch"/>
    <property type="match status" value="1"/>
</dbReference>
<dbReference type="SMART" id="SM00360">
    <property type="entry name" value="RRM"/>
    <property type="match status" value="1"/>
</dbReference>
<dbReference type="Pfam" id="PF00076">
    <property type="entry name" value="RRM_1"/>
    <property type="match status" value="1"/>
</dbReference>
<dbReference type="Proteomes" id="UP000887540">
    <property type="component" value="Unplaced"/>
</dbReference>
<evidence type="ECO:0000256" key="6">
    <source>
        <dbReference type="ARBA" id="ARBA00023242"/>
    </source>
</evidence>
<accession>A0A914CL00</accession>
<keyword evidence="3 7" id="KW-0507">mRNA processing</keyword>
<dbReference type="WBParaSite" id="ACRNAN_scaffold1149.g28773.t1">
    <property type="protein sequence ID" value="ACRNAN_scaffold1149.g28773.t1"/>
    <property type="gene ID" value="ACRNAN_scaffold1149.g28773"/>
</dbReference>
<dbReference type="InterPro" id="IPR012677">
    <property type="entry name" value="Nucleotide-bd_a/b_plait_sf"/>
</dbReference>
<evidence type="ECO:0000313" key="10">
    <source>
        <dbReference type="Proteomes" id="UP000887540"/>
    </source>
</evidence>
<dbReference type="InterPro" id="IPR000504">
    <property type="entry name" value="RRM_dom"/>
</dbReference>
<proteinExistence type="inferred from homology"/>
<comment type="function">
    <text evidence="7">Splice factor that binds to the single-stranded 3'AG at the exon/intron border and promotes its utilization in the second catalytic step. Involved in the regulation of alternative splicing and the utilization of cryptic splice sites.</text>
</comment>
<dbReference type="GO" id="GO:0003723">
    <property type="term" value="F:RNA binding"/>
    <property type="evidence" value="ECO:0007669"/>
    <property type="project" value="UniProtKB-UniRule"/>
</dbReference>
<dbReference type="GO" id="GO:0045292">
    <property type="term" value="P:mRNA cis splicing, via spliceosome"/>
    <property type="evidence" value="ECO:0007669"/>
    <property type="project" value="UniProtKB-UniRule"/>
</dbReference>
<evidence type="ECO:0000313" key="11">
    <source>
        <dbReference type="WBParaSite" id="ACRNAN_scaffold1149.g28773.t1"/>
    </source>
</evidence>
<name>A0A914CL00_9BILA</name>
<sequence length="373" mass="41591">MSLYDDEDEKVPEETKKPAIDLRFLQSQLKAKKAQLQNTPSSKFSSPAATPVIDLSNRKRTATSLLKPVKALPLESTVGFSVVPQALKEDKVLLFGEVLIKDEYNPTAPTEFFSHKQKRDARLAKEKIAKEVAERLHKEHLEEEAKRKSGACFAPPLSLIETDSKVEVKQEIPPPVAPVKPVTPAFIPPNLAGSGRGLGIAASIMSKMGYKEGFGLGRTEQGMSTALRVERTGKNAGVIVSEFEETIKEVRDRFEARDEANAPKSNMTEVLKQATKILLLRNMVSPQEVDDELDLEIREEMKKYGQISDVKVQKMEDQPEDEAVRIFVEFTNVAQAIKAFVDLNGRFFAGKPIKIGFYSVDNFRDEDYTAPIP</sequence>
<evidence type="ECO:0000256" key="7">
    <source>
        <dbReference type="PIRNR" id="PIRNR031066"/>
    </source>
</evidence>
<dbReference type="Pfam" id="PF01585">
    <property type="entry name" value="G-patch"/>
    <property type="match status" value="1"/>
</dbReference>
<dbReference type="GO" id="GO:0005654">
    <property type="term" value="C:nucleoplasm"/>
    <property type="evidence" value="ECO:0007669"/>
    <property type="project" value="UniProtKB-UniRule"/>
</dbReference>
<evidence type="ECO:0000259" key="9">
    <source>
        <dbReference type="PROSITE" id="PS50174"/>
    </source>
</evidence>
<dbReference type="GO" id="GO:0071011">
    <property type="term" value="C:precatalytic spliceosome"/>
    <property type="evidence" value="ECO:0007669"/>
    <property type="project" value="TreeGrafter"/>
</dbReference>
<keyword evidence="5 7" id="KW-0508">mRNA splicing</keyword>
<dbReference type="FunFam" id="3.30.70.330:FF:000382">
    <property type="entry name" value="G-patch domain-containing protein"/>
    <property type="match status" value="1"/>
</dbReference>
<evidence type="ECO:0000256" key="4">
    <source>
        <dbReference type="ARBA" id="ARBA00022884"/>
    </source>
</evidence>
<dbReference type="PANTHER" id="PTHR13288">
    <property type="entry name" value="SPLICING FACTOR 45 SPF45"/>
    <property type="match status" value="1"/>
</dbReference>
<evidence type="ECO:0000256" key="5">
    <source>
        <dbReference type="ARBA" id="ARBA00023187"/>
    </source>
</evidence>
<dbReference type="SUPFAM" id="SSF54928">
    <property type="entry name" value="RNA-binding domain, RBD"/>
    <property type="match status" value="1"/>
</dbReference>
<evidence type="ECO:0000256" key="3">
    <source>
        <dbReference type="ARBA" id="ARBA00022664"/>
    </source>
</evidence>
<keyword evidence="4 7" id="KW-0694">RNA-binding</keyword>
<reference evidence="11" key="1">
    <citation type="submission" date="2022-11" db="UniProtKB">
        <authorList>
            <consortium name="WormBaseParasite"/>
        </authorList>
    </citation>
    <scope>IDENTIFICATION</scope>
</reference>
<dbReference type="SMART" id="SM00361">
    <property type="entry name" value="RRM_1"/>
    <property type="match status" value="1"/>
</dbReference>
<dbReference type="Gene3D" id="3.30.70.330">
    <property type="match status" value="1"/>
</dbReference>
<keyword evidence="10" id="KW-1185">Reference proteome</keyword>
<dbReference type="AlphaFoldDB" id="A0A914CL00"/>
<feature type="domain" description="G-patch" evidence="9">
    <location>
        <begin position="197"/>
        <end position="238"/>
    </location>
</feature>